<sequence length="521" mass="57062">MRRCLDGAAGRRLPALAAALLLGGCAAVGPDFKRPEVASLADWSGGALAALAEEQRGRPRARSEDWWRNFDDPVLDALVAEAQRVNPNVRTAGMRIMEARAQLAIAGSLLYPQQQQVTGNVLRTGTEASSGPDTVLTAYNIGFNVGWEIDFWGKFRRSIEAADAGYFATIAQYDDLQVLIAAQVATLYTSIRTLEMRLTIAHQNAALQKRSLEITERLFKHGNDSELDVQQAKSQYLSTLASIPQLEGSLRQTQNALSVLLARPPGPLPEMAAGKDRIPRTELGIVADMPAEMLRRRPDVRAAEMQLAAQSALIGVSVAELYPSIALLGSLGVSSTSLPGAVRKFDWAIGPSLVWNVFDHGRLSNEVLVQDARFQQLYEQYQGTVLQAAREVDDAAVGFVANREQVPLLEESVKAAQRSLDIATIQYREGMAGFERVLDSQRALFNQQERLVNNLGNVAQSLVTLYKAMGGGWQQARGRPLVDDATRETMAERSDWRDMLAVPLPPPDAAPPQITPEREER</sequence>
<gene>
    <name evidence="4" type="ORF">IPN75_16285</name>
</gene>
<evidence type="ECO:0000256" key="3">
    <source>
        <dbReference type="SAM" id="MobiDB-lite"/>
    </source>
</evidence>
<keyword evidence="2" id="KW-0472">Membrane</keyword>
<dbReference type="GO" id="GO:0005886">
    <property type="term" value="C:plasma membrane"/>
    <property type="evidence" value="ECO:0007669"/>
    <property type="project" value="UniProtKB-SubCell"/>
</dbReference>
<dbReference type="Pfam" id="PF02321">
    <property type="entry name" value="OEP"/>
    <property type="match status" value="2"/>
</dbReference>
<dbReference type="AlphaFoldDB" id="A0A9D7LPF5"/>
<dbReference type="Gene3D" id="1.20.1600.10">
    <property type="entry name" value="Outer membrane efflux proteins (OEP)"/>
    <property type="match status" value="1"/>
</dbReference>
<evidence type="ECO:0000256" key="1">
    <source>
        <dbReference type="ARBA" id="ARBA00007613"/>
    </source>
</evidence>
<organism evidence="4 5">
    <name type="scientific">Candidatus Dechloromonas phosphorivorans</name>
    <dbReference type="NCBI Taxonomy" id="2899244"/>
    <lineage>
        <taxon>Bacteria</taxon>
        <taxon>Pseudomonadati</taxon>
        <taxon>Pseudomonadota</taxon>
        <taxon>Betaproteobacteria</taxon>
        <taxon>Rhodocyclales</taxon>
        <taxon>Azonexaceae</taxon>
        <taxon>Dechloromonas</taxon>
    </lineage>
</organism>
<evidence type="ECO:0000313" key="4">
    <source>
        <dbReference type="EMBL" id="MBK8891821.1"/>
    </source>
</evidence>
<dbReference type="InterPro" id="IPR003423">
    <property type="entry name" value="OMP_efflux"/>
</dbReference>
<dbReference type="PROSITE" id="PS51257">
    <property type="entry name" value="PROKAR_LIPOPROTEIN"/>
    <property type="match status" value="1"/>
</dbReference>
<proteinExistence type="inferred from homology"/>
<dbReference type="PANTHER" id="PTHR30203">
    <property type="entry name" value="OUTER MEMBRANE CATION EFFLUX PROTEIN"/>
    <property type="match status" value="1"/>
</dbReference>
<dbReference type="Proteomes" id="UP000808146">
    <property type="component" value="Unassembled WGS sequence"/>
</dbReference>
<dbReference type="PANTHER" id="PTHR30203:SF33">
    <property type="entry name" value="BLR4455 PROTEIN"/>
    <property type="match status" value="1"/>
</dbReference>
<reference evidence="4" key="1">
    <citation type="submission" date="2020-10" db="EMBL/GenBank/DDBJ databases">
        <title>Connecting structure to function with the recovery of over 1000 high-quality activated sludge metagenome-assembled genomes encoding full-length rRNA genes using long-read sequencing.</title>
        <authorList>
            <person name="Singleton C.M."/>
            <person name="Petriglieri F."/>
            <person name="Kristensen J.M."/>
            <person name="Kirkegaard R.H."/>
            <person name="Michaelsen T.Y."/>
            <person name="Andersen M.H."/>
            <person name="Karst S.M."/>
            <person name="Dueholm M.S."/>
            <person name="Nielsen P.H."/>
            <person name="Albertsen M."/>
        </authorList>
    </citation>
    <scope>NUCLEOTIDE SEQUENCE</scope>
    <source>
        <strain evidence="4">OdNE_18-Q3-R46-58_BAT3C.305</strain>
    </source>
</reference>
<name>A0A9D7LPF5_9RHOO</name>
<keyword evidence="2" id="KW-0564">Palmitate</keyword>
<accession>A0A9D7LPF5</accession>
<feature type="region of interest" description="Disordered" evidence="3">
    <location>
        <begin position="490"/>
        <end position="521"/>
    </location>
</feature>
<dbReference type="NCBIfam" id="TIGR01845">
    <property type="entry name" value="outer_NodT"/>
    <property type="match status" value="1"/>
</dbReference>
<keyword evidence="2" id="KW-0449">Lipoprotein</keyword>
<evidence type="ECO:0000256" key="2">
    <source>
        <dbReference type="RuleBase" id="RU362097"/>
    </source>
</evidence>
<protein>
    <submittedName>
        <fullName evidence="4">Efflux transporter outer membrane subunit</fullName>
    </submittedName>
</protein>
<keyword evidence="2" id="KW-0812">Transmembrane</keyword>
<keyword evidence="2" id="KW-1134">Transmembrane beta strand</keyword>
<dbReference type="GO" id="GO:0015562">
    <property type="term" value="F:efflux transmembrane transporter activity"/>
    <property type="evidence" value="ECO:0007669"/>
    <property type="project" value="InterPro"/>
</dbReference>
<dbReference type="Gene3D" id="2.20.200.10">
    <property type="entry name" value="Outer membrane efflux proteins (OEP)"/>
    <property type="match status" value="1"/>
</dbReference>
<feature type="compositionally biased region" description="Pro residues" evidence="3">
    <location>
        <begin position="503"/>
        <end position="514"/>
    </location>
</feature>
<dbReference type="EMBL" id="JADKBR010000019">
    <property type="protein sequence ID" value="MBK8891821.1"/>
    <property type="molecule type" value="Genomic_DNA"/>
</dbReference>
<comment type="caution">
    <text evidence="4">The sequence shown here is derived from an EMBL/GenBank/DDBJ whole genome shotgun (WGS) entry which is preliminary data.</text>
</comment>
<comment type="subcellular location">
    <subcellularLocation>
        <location evidence="2">Cell membrane</location>
        <topology evidence="2">Lipid-anchor</topology>
    </subcellularLocation>
</comment>
<dbReference type="InterPro" id="IPR010131">
    <property type="entry name" value="MdtP/NodT-like"/>
</dbReference>
<comment type="similarity">
    <text evidence="1 2">Belongs to the outer membrane factor (OMF) (TC 1.B.17) family.</text>
</comment>
<dbReference type="SUPFAM" id="SSF56954">
    <property type="entry name" value="Outer membrane efflux proteins (OEP)"/>
    <property type="match status" value="1"/>
</dbReference>
<evidence type="ECO:0000313" key="5">
    <source>
        <dbReference type="Proteomes" id="UP000808146"/>
    </source>
</evidence>